<dbReference type="InterPro" id="IPR021136">
    <property type="entry name" value="Flagellar_hook_control-like_C"/>
</dbReference>
<dbReference type="RefSeq" id="WP_204399945.1">
    <property type="nucleotide sequence ID" value="NZ_JAFBEE010000001.1"/>
</dbReference>
<evidence type="ECO:0000313" key="3">
    <source>
        <dbReference type="EMBL" id="MBM7613660.1"/>
    </source>
</evidence>
<protein>
    <submittedName>
        <fullName evidence="3">Flagellar hook-length control protein FliK</fullName>
    </submittedName>
</protein>
<feature type="compositionally biased region" description="Polar residues" evidence="1">
    <location>
        <begin position="17"/>
        <end position="30"/>
    </location>
</feature>
<dbReference type="CDD" id="cd17470">
    <property type="entry name" value="T3SS_Flik_C"/>
    <property type="match status" value="1"/>
</dbReference>
<keyword evidence="3" id="KW-0282">Flagellum</keyword>
<name>A0ABS2NL46_9FIRM</name>
<feature type="region of interest" description="Disordered" evidence="1">
    <location>
        <begin position="17"/>
        <end position="87"/>
    </location>
</feature>
<dbReference type="EMBL" id="JAFBEE010000001">
    <property type="protein sequence ID" value="MBM7613660.1"/>
    <property type="molecule type" value="Genomic_DNA"/>
</dbReference>
<dbReference type="Gene3D" id="3.30.750.140">
    <property type="match status" value="1"/>
</dbReference>
<organism evidence="3 4">
    <name type="scientific">Alkaliphilus hydrothermalis</name>
    <dbReference type="NCBI Taxonomy" id="1482730"/>
    <lineage>
        <taxon>Bacteria</taxon>
        <taxon>Bacillati</taxon>
        <taxon>Bacillota</taxon>
        <taxon>Clostridia</taxon>
        <taxon>Peptostreptococcales</taxon>
        <taxon>Natronincolaceae</taxon>
        <taxon>Alkaliphilus</taxon>
    </lineage>
</organism>
<gene>
    <name evidence="3" type="ORF">JOC73_000168</name>
</gene>
<keyword evidence="3" id="KW-0969">Cilium</keyword>
<reference evidence="3 4" key="1">
    <citation type="submission" date="2021-01" db="EMBL/GenBank/DDBJ databases">
        <title>Genomic Encyclopedia of Type Strains, Phase IV (KMG-IV): sequencing the most valuable type-strain genomes for metagenomic binning, comparative biology and taxonomic classification.</title>
        <authorList>
            <person name="Goeker M."/>
        </authorList>
    </citation>
    <scope>NUCLEOTIDE SEQUENCE [LARGE SCALE GENOMIC DNA]</scope>
    <source>
        <strain evidence="3 4">DSM 25890</strain>
    </source>
</reference>
<evidence type="ECO:0000256" key="1">
    <source>
        <dbReference type="SAM" id="MobiDB-lite"/>
    </source>
</evidence>
<comment type="caution">
    <text evidence="3">The sequence shown here is derived from an EMBL/GenBank/DDBJ whole genome shotgun (WGS) entry which is preliminary data.</text>
</comment>
<feature type="compositionally biased region" description="Basic and acidic residues" evidence="1">
    <location>
        <begin position="40"/>
        <end position="63"/>
    </location>
</feature>
<evidence type="ECO:0000259" key="2">
    <source>
        <dbReference type="Pfam" id="PF02120"/>
    </source>
</evidence>
<keyword evidence="3" id="KW-0966">Cell projection</keyword>
<evidence type="ECO:0000313" key="4">
    <source>
        <dbReference type="Proteomes" id="UP001314796"/>
    </source>
</evidence>
<dbReference type="Proteomes" id="UP001314796">
    <property type="component" value="Unassembled WGS sequence"/>
</dbReference>
<keyword evidence="4" id="KW-1185">Reference proteome</keyword>
<dbReference type="Pfam" id="PF02120">
    <property type="entry name" value="Flg_hook"/>
    <property type="match status" value="1"/>
</dbReference>
<sequence>MMVDMMIKAVNITHSLQQQKNSRTNGNSDFNAVLNGARNTSEDTKAPEKKEITQPGPVKKEPKANNASEMKNLKDQTPIEEEDKIENDSKVEQELAALMELQLLLKKLEEENINPDEALAILGEIAGLLESISPELLKGELLKLQEALNASGVDLAFEEGTIKLDSIKEILPALIKQVNEKVSHLEESLSSGENFAAGTEEKTVATSYHATDGSKDVDVEQAPTLEGNEEVLFDQIDLNPKGKGKDVTITESAESAEELVSVEEVSELPLNRGDVSLNPAKFTQKLEATLVQTLPEVDAKALVQEVVNKVQILVQKGKSEMKIQLTPENLGTLHINISLDKGTMTAKMFAENQHIKEMIDANLNQLKIALGDKGLNITKLEVAVGHNQEDFNRSQYYPQRQRNKQLKIRRVNQANLVGTEASTFLEEGGSKNPYVVNSKFNGLA</sequence>
<feature type="domain" description="Flagellar hook-length control protein-like C-terminal" evidence="2">
    <location>
        <begin position="310"/>
        <end position="389"/>
    </location>
</feature>
<dbReference type="InterPro" id="IPR038610">
    <property type="entry name" value="FliK-like_C_sf"/>
</dbReference>
<accession>A0ABS2NL46</accession>
<proteinExistence type="predicted"/>